<evidence type="ECO:0000313" key="3">
    <source>
        <dbReference type="Proteomes" id="UP000676336"/>
    </source>
</evidence>
<name>A0A8S3JJK4_9BILA</name>
<reference evidence="2" key="1">
    <citation type="submission" date="2021-02" db="EMBL/GenBank/DDBJ databases">
        <authorList>
            <person name="Nowell W R."/>
        </authorList>
    </citation>
    <scope>NUCLEOTIDE SEQUENCE</scope>
</reference>
<comment type="caution">
    <text evidence="2">The sequence shown here is derived from an EMBL/GenBank/DDBJ whole genome shotgun (WGS) entry which is preliminary data.</text>
</comment>
<dbReference type="EMBL" id="CAJOBI010349377">
    <property type="protein sequence ID" value="CAF5220167.1"/>
    <property type="molecule type" value="Genomic_DNA"/>
</dbReference>
<dbReference type="InterPro" id="IPR004871">
    <property type="entry name" value="RSE1/DDB1/CPSF1_C"/>
</dbReference>
<dbReference type="AlphaFoldDB" id="A0A8S3JJK4"/>
<protein>
    <recommendedName>
        <fullName evidence="1">RSE1/DDB1/CPSF1 C-terminal domain-containing protein</fullName>
    </recommendedName>
</protein>
<sequence>MENQLVIFADDTCPRFTVACCLLDYSTVCLADKFGNISILRVPVDANDDVEIDPTGSKGLWDRGLLNGASNK</sequence>
<dbReference type="GO" id="GO:0005634">
    <property type="term" value="C:nucleus"/>
    <property type="evidence" value="ECO:0007669"/>
    <property type="project" value="InterPro"/>
</dbReference>
<dbReference type="Gene3D" id="2.130.10.10">
    <property type="entry name" value="YVTN repeat-like/Quinoprotein amine dehydrogenase"/>
    <property type="match status" value="1"/>
</dbReference>
<proteinExistence type="predicted"/>
<dbReference type="GO" id="GO:0003676">
    <property type="term" value="F:nucleic acid binding"/>
    <property type="evidence" value="ECO:0007669"/>
    <property type="project" value="InterPro"/>
</dbReference>
<evidence type="ECO:0000259" key="1">
    <source>
        <dbReference type="Pfam" id="PF03178"/>
    </source>
</evidence>
<dbReference type="Pfam" id="PF03178">
    <property type="entry name" value="CPSF_A"/>
    <property type="match status" value="1"/>
</dbReference>
<accession>A0A8S3JJK4</accession>
<dbReference type="Proteomes" id="UP000676336">
    <property type="component" value="Unassembled WGS sequence"/>
</dbReference>
<feature type="non-terminal residue" evidence="2">
    <location>
        <position position="1"/>
    </location>
</feature>
<gene>
    <name evidence="2" type="ORF">SMN809_LOCUS81767</name>
</gene>
<dbReference type="InterPro" id="IPR015943">
    <property type="entry name" value="WD40/YVTN_repeat-like_dom_sf"/>
</dbReference>
<feature type="domain" description="RSE1/DDB1/CPSF1 C-terminal" evidence="1">
    <location>
        <begin position="2"/>
        <end position="54"/>
    </location>
</feature>
<organism evidence="2 3">
    <name type="scientific">Rotaria magnacalcarata</name>
    <dbReference type="NCBI Taxonomy" id="392030"/>
    <lineage>
        <taxon>Eukaryota</taxon>
        <taxon>Metazoa</taxon>
        <taxon>Spiralia</taxon>
        <taxon>Gnathifera</taxon>
        <taxon>Rotifera</taxon>
        <taxon>Eurotatoria</taxon>
        <taxon>Bdelloidea</taxon>
        <taxon>Philodinida</taxon>
        <taxon>Philodinidae</taxon>
        <taxon>Rotaria</taxon>
    </lineage>
</organism>
<evidence type="ECO:0000313" key="2">
    <source>
        <dbReference type="EMBL" id="CAF5220167.1"/>
    </source>
</evidence>